<feature type="domain" description="NadR/Ttd14 AAA" evidence="1">
    <location>
        <begin position="4"/>
        <end position="164"/>
    </location>
</feature>
<proteinExistence type="predicted"/>
<evidence type="ECO:0000313" key="2">
    <source>
        <dbReference type="EMBL" id="MFF5297636.1"/>
    </source>
</evidence>
<sequence>MRAYIITGTPGAGKTAILRQLEANGHAVVEEAATDVIALGQALGDPRPWERDGFLERVLDLQLRRRQAADEAFQEGVVFFDRSPVCTLALGRYSSRPTPEGLLTSIAGYRRTAFLVRNLGFVEPTAARRITLPESLRFERIHEETYLELGFELVDIPKAPLPERVALIEEAIRVRP</sequence>
<dbReference type="Proteomes" id="UP001602245">
    <property type="component" value="Unassembled WGS sequence"/>
</dbReference>
<accession>A0ABW6WXR3</accession>
<dbReference type="InterPro" id="IPR038727">
    <property type="entry name" value="NadR/Ttd14_AAA_dom"/>
</dbReference>
<dbReference type="Gene3D" id="3.40.50.300">
    <property type="entry name" value="P-loop containing nucleotide triphosphate hydrolases"/>
    <property type="match status" value="1"/>
</dbReference>
<protein>
    <submittedName>
        <fullName evidence="2">AAA family ATPase</fullName>
    </submittedName>
</protein>
<organism evidence="2 3">
    <name type="scientific">Paractinoplanes globisporus</name>
    <dbReference type="NCBI Taxonomy" id="113565"/>
    <lineage>
        <taxon>Bacteria</taxon>
        <taxon>Bacillati</taxon>
        <taxon>Actinomycetota</taxon>
        <taxon>Actinomycetes</taxon>
        <taxon>Micromonosporales</taxon>
        <taxon>Micromonosporaceae</taxon>
        <taxon>Paractinoplanes</taxon>
    </lineage>
</organism>
<evidence type="ECO:0000313" key="3">
    <source>
        <dbReference type="Proteomes" id="UP001602245"/>
    </source>
</evidence>
<comment type="caution">
    <text evidence="2">The sequence shown here is derived from an EMBL/GenBank/DDBJ whole genome shotgun (WGS) entry which is preliminary data.</text>
</comment>
<gene>
    <name evidence="2" type="ORF">ACFY35_50090</name>
</gene>
<reference evidence="2 3" key="1">
    <citation type="submission" date="2024-10" db="EMBL/GenBank/DDBJ databases">
        <title>The Natural Products Discovery Center: Release of the First 8490 Sequenced Strains for Exploring Actinobacteria Biosynthetic Diversity.</title>
        <authorList>
            <person name="Kalkreuter E."/>
            <person name="Kautsar S.A."/>
            <person name="Yang D."/>
            <person name="Bader C.D."/>
            <person name="Teijaro C.N."/>
            <person name="Fluegel L."/>
            <person name="Davis C.M."/>
            <person name="Simpson J.R."/>
            <person name="Lauterbach L."/>
            <person name="Steele A.D."/>
            <person name="Gui C."/>
            <person name="Meng S."/>
            <person name="Li G."/>
            <person name="Viehrig K."/>
            <person name="Ye F."/>
            <person name="Su P."/>
            <person name="Kiefer A.F."/>
            <person name="Nichols A."/>
            <person name="Cepeda A.J."/>
            <person name="Yan W."/>
            <person name="Fan B."/>
            <person name="Jiang Y."/>
            <person name="Adhikari A."/>
            <person name="Zheng C.-J."/>
            <person name="Schuster L."/>
            <person name="Cowan T.M."/>
            <person name="Smanski M.J."/>
            <person name="Chevrette M.G."/>
            <person name="De Carvalho L.P.S."/>
            <person name="Shen B."/>
        </authorList>
    </citation>
    <scope>NUCLEOTIDE SEQUENCE [LARGE SCALE GENOMIC DNA]</scope>
    <source>
        <strain evidence="2 3">NPDC000087</strain>
    </source>
</reference>
<dbReference type="RefSeq" id="WP_020513871.1">
    <property type="nucleotide sequence ID" value="NZ_JBIAZU010000012.1"/>
</dbReference>
<dbReference type="Pfam" id="PF13521">
    <property type="entry name" value="AAA_28"/>
    <property type="match status" value="1"/>
</dbReference>
<dbReference type="InterPro" id="IPR027417">
    <property type="entry name" value="P-loop_NTPase"/>
</dbReference>
<dbReference type="SUPFAM" id="SSF52540">
    <property type="entry name" value="P-loop containing nucleoside triphosphate hydrolases"/>
    <property type="match status" value="1"/>
</dbReference>
<name>A0ABW6WXR3_9ACTN</name>
<evidence type="ECO:0000259" key="1">
    <source>
        <dbReference type="Pfam" id="PF13521"/>
    </source>
</evidence>
<dbReference type="EMBL" id="JBIAZU010000012">
    <property type="protein sequence ID" value="MFF5297636.1"/>
    <property type="molecule type" value="Genomic_DNA"/>
</dbReference>
<keyword evidence="3" id="KW-1185">Reference proteome</keyword>